<name>A0AA44CCW0_9HYPH</name>
<dbReference type="Pfam" id="PF00072">
    <property type="entry name" value="Response_reg"/>
    <property type="match status" value="1"/>
</dbReference>
<dbReference type="InterPro" id="IPR050595">
    <property type="entry name" value="Bact_response_regulator"/>
</dbReference>
<dbReference type="InterPro" id="IPR011006">
    <property type="entry name" value="CheY-like_superfamily"/>
</dbReference>
<evidence type="ECO:0000313" key="4">
    <source>
        <dbReference type="EMBL" id="NHT78650.1"/>
    </source>
</evidence>
<feature type="domain" description="Response regulatory" evidence="3">
    <location>
        <begin position="12"/>
        <end position="125"/>
    </location>
</feature>
<protein>
    <submittedName>
        <fullName evidence="4">Response regulator</fullName>
    </submittedName>
</protein>
<feature type="modified residue" description="4-aspartylphosphate" evidence="2">
    <location>
        <position position="62"/>
    </location>
</feature>
<dbReference type="PANTHER" id="PTHR44591">
    <property type="entry name" value="STRESS RESPONSE REGULATOR PROTEIN 1"/>
    <property type="match status" value="1"/>
</dbReference>
<organism evidence="4 5">
    <name type="scientific">Ferranicluibacter rubi</name>
    <dbReference type="NCBI Taxonomy" id="2715133"/>
    <lineage>
        <taxon>Bacteria</taxon>
        <taxon>Pseudomonadati</taxon>
        <taxon>Pseudomonadota</taxon>
        <taxon>Alphaproteobacteria</taxon>
        <taxon>Hyphomicrobiales</taxon>
        <taxon>Rhizobiaceae</taxon>
        <taxon>Ferranicluibacter</taxon>
    </lineage>
</organism>
<evidence type="ECO:0000256" key="1">
    <source>
        <dbReference type="ARBA" id="ARBA00022553"/>
    </source>
</evidence>
<dbReference type="Gene3D" id="3.40.50.2300">
    <property type="match status" value="1"/>
</dbReference>
<evidence type="ECO:0000313" key="5">
    <source>
        <dbReference type="Proteomes" id="UP001155840"/>
    </source>
</evidence>
<evidence type="ECO:0000256" key="2">
    <source>
        <dbReference type="PROSITE-ProRule" id="PRU00169"/>
    </source>
</evidence>
<evidence type="ECO:0000259" key="3">
    <source>
        <dbReference type="PROSITE" id="PS50110"/>
    </source>
</evidence>
<comment type="caution">
    <text evidence="4">The sequence shown here is derived from an EMBL/GenBank/DDBJ whole genome shotgun (WGS) entry which is preliminary data.</text>
</comment>
<dbReference type="Proteomes" id="UP001155840">
    <property type="component" value="Unassembled WGS sequence"/>
</dbReference>
<dbReference type="InterPro" id="IPR001789">
    <property type="entry name" value="Sig_transdc_resp-reg_receiver"/>
</dbReference>
<gene>
    <name evidence="4" type="ORF">G8E10_23400</name>
</gene>
<dbReference type="SMART" id="SM00448">
    <property type="entry name" value="REC"/>
    <property type="match status" value="1"/>
</dbReference>
<dbReference type="PANTHER" id="PTHR44591:SF18">
    <property type="entry name" value="REGULATORY PROTEIN"/>
    <property type="match status" value="1"/>
</dbReference>
<dbReference type="PROSITE" id="PS50110">
    <property type="entry name" value="RESPONSE_REGULATORY"/>
    <property type="match status" value="1"/>
</dbReference>
<sequence>MGQSRQPDSPSVVLVVEDEPLLRMMAVDLIEDAGFTVVEASSADEAVHLLETRLDIRIVFTDIDMPGSMDGLKLAAAIRDRWPPIEIIITSGAVTNAAAQLPDRAVFFPKPYDHTRLLSTLQGFADLPSLPGL</sequence>
<dbReference type="EMBL" id="JAANCM010000017">
    <property type="protein sequence ID" value="NHT78650.1"/>
    <property type="molecule type" value="Genomic_DNA"/>
</dbReference>
<dbReference type="RefSeq" id="WP_110799813.1">
    <property type="nucleotide sequence ID" value="NZ_JAANCM010000017.1"/>
</dbReference>
<keyword evidence="5" id="KW-1185">Reference proteome</keyword>
<dbReference type="AlphaFoldDB" id="A0AA44CCW0"/>
<dbReference type="SUPFAM" id="SSF52172">
    <property type="entry name" value="CheY-like"/>
    <property type="match status" value="1"/>
</dbReference>
<dbReference type="GO" id="GO:0000160">
    <property type="term" value="P:phosphorelay signal transduction system"/>
    <property type="evidence" value="ECO:0007669"/>
    <property type="project" value="InterPro"/>
</dbReference>
<reference evidence="4" key="1">
    <citation type="submission" date="2020-03" db="EMBL/GenBank/DDBJ databases">
        <title>Ferranicluibacter endophyticum gen. nov., sp. nov., a new genus isolated from Rubus ulmifolius Schott. stem.</title>
        <authorList>
            <person name="Roca-Couso R."/>
            <person name="Flores-Felix J.D."/>
            <person name="Igual J.M."/>
            <person name="Rivas R."/>
        </authorList>
    </citation>
    <scope>NUCLEOTIDE SEQUENCE</scope>
    <source>
        <strain evidence="4">CRRU44</strain>
    </source>
</reference>
<keyword evidence="1 2" id="KW-0597">Phosphoprotein</keyword>
<proteinExistence type="predicted"/>
<accession>A0AA44CCW0</accession>